<evidence type="ECO:0000256" key="1">
    <source>
        <dbReference type="SAM" id="MobiDB-lite"/>
    </source>
</evidence>
<gene>
    <name evidence="2" type="ORF">J1N35_010014</name>
</gene>
<reference evidence="2 3" key="1">
    <citation type="journal article" date="2021" name="Plant Biotechnol. J.">
        <title>Multi-omics assisted identification of the key and species-specific regulatory components of drought-tolerant mechanisms in Gossypium stocksii.</title>
        <authorList>
            <person name="Yu D."/>
            <person name="Ke L."/>
            <person name="Zhang D."/>
            <person name="Wu Y."/>
            <person name="Sun Y."/>
            <person name="Mei J."/>
            <person name="Sun J."/>
            <person name="Sun Y."/>
        </authorList>
    </citation>
    <scope>NUCLEOTIDE SEQUENCE [LARGE SCALE GENOMIC DNA]</scope>
    <source>
        <strain evidence="3">cv. E1</strain>
        <tissue evidence="2">Leaf</tissue>
    </source>
</reference>
<keyword evidence="3" id="KW-1185">Reference proteome</keyword>
<dbReference type="Proteomes" id="UP000828251">
    <property type="component" value="Unassembled WGS sequence"/>
</dbReference>
<feature type="compositionally biased region" description="Polar residues" evidence="1">
    <location>
        <begin position="123"/>
        <end position="136"/>
    </location>
</feature>
<comment type="caution">
    <text evidence="2">The sequence shown here is derived from an EMBL/GenBank/DDBJ whole genome shotgun (WGS) entry which is preliminary data.</text>
</comment>
<dbReference type="EMBL" id="JAIQCV010000004">
    <property type="protein sequence ID" value="KAH1106246.1"/>
    <property type="molecule type" value="Genomic_DNA"/>
</dbReference>
<proteinExistence type="predicted"/>
<protein>
    <submittedName>
        <fullName evidence="2">Uncharacterized protein</fullName>
    </submittedName>
</protein>
<name>A0A9D4ACC5_9ROSI</name>
<dbReference type="AlphaFoldDB" id="A0A9D4ACC5"/>
<organism evidence="2 3">
    <name type="scientific">Gossypium stocksii</name>
    <dbReference type="NCBI Taxonomy" id="47602"/>
    <lineage>
        <taxon>Eukaryota</taxon>
        <taxon>Viridiplantae</taxon>
        <taxon>Streptophyta</taxon>
        <taxon>Embryophyta</taxon>
        <taxon>Tracheophyta</taxon>
        <taxon>Spermatophyta</taxon>
        <taxon>Magnoliopsida</taxon>
        <taxon>eudicotyledons</taxon>
        <taxon>Gunneridae</taxon>
        <taxon>Pentapetalae</taxon>
        <taxon>rosids</taxon>
        <taxon>malvids</taxon>
        <taxon>Malvales</taxon>
        <taxon>Malvaceae</taxon>
        <taxon>Malvoideae</taxon>
        <taxon>Gossypium</taxon>
    </lineage>
</organism>
<feature type="region of interest" description="Disordered" evidence="1">
    <location>
        <begin position="94"/>
        <end position="136"/>
    </location>
</feature>
<evidence type="ECO:0000313" key="2">
    <source>
        <dbReference type="EMBL" id="KAH1106246.1"/>
    </source>
</evidence>
<dbReference type="OrthoDB" id="10472447at2759"/>
<evidence type="ECO:0000313" key="3">
    <source>
        <dbReference type="Proteomes" id="UP000828251"/>
    </source>
</evidence>
<sequence length="136" mass="15443">MCCSSLYYAADWEFQIGHVFENYYEPNFNHLLPNARGVRRSYRSNISGSSSYHSDIGGLSSYHPDIGDLSSFHLEQPSISFDMFGNNVYSTRPQATFGPTVDPPNVYSTPQRPPRQRRPVNCYTPNDDTTPGSFQF</sequence>
<accession>A0A9D4ACC5</accession>